<keyword evidence="10" id="KW-0406">Ion transport</keyword>
<comment type="function">
    <text evidence="1">Mitochondrial membrane ATP synthase (F(1)F(0) ATP synthase or Complex V) produces ATP from ADP in the presence of a proton gradient across the membrane which is generated by electron transport complexes of the respiratory chain. F-type ATPases consist of two structural domains, F(1) - containing the extramembraneous catalytic core, and F(0) - containing the membrane proton channel, linked together by a central stalk and a peripheral stalk. During catalysis, ATP synthesis in the catalytic domain of F(1) is coupled via a rotary mechanism of the central stalk subunits to proton translocation. Subunits alpha and beta form the catalytic core in F(1). Rotation of the central stalk against the surrounding alpha(3)beta(3) subunits leads to hydrolysis of ATP in three separate catalytic sites on the beta subunits.</text>
</comment>
<dbReference type="AlphaFoldDB" id="A0AA39ST21"/>
<dbReference type="InterPro" id="IPR000194">
    <property type="entry name" value="ATPase_F1/V1/A1_a/bsu_nucl-bd"/>
</dbReference>
<comment type="similarity">
    <text evidence="3">Belongs to the ATPase alpha/beta chains family.</text>
</comment>
<keyword evidence="20" id="KW-1185">Reference proteome</keyword>
<dbReference type="GO" id="GO:0046933">
    <property type="term" value="F:proton-transporting ATP synthase activity, rotational mechanism"/>
    <property type="evidence" value="ECO:0007669"/>
    <property type="project" value="TreeGrafter"/>
</dbReference>
<keyword evidence="6" id="KW-0547">Nucleotide-binding</keyword>
<comment type="caution">
    <text evidence="19">The sequence shown here is derived from an EMBL/GenBank/DDBJ whole genome shotgun (WGS) entry which is preliminary data.</text>
</comment>
<dbReference type="GO" id="GO:0005739">
    <property type="term" value="C:mitochondrion"/>
    <property type="evidence" value="ECO:0007669"/>
    <property type="project" value="GOC"/>
</dbReference>
<feature type="domain" description="ATPase F1/V1/A1 complex alpha/beta subunit nucleotide-binding" evidence="18">
    <location>
        <begin position="5"/>
        <end position="102"/>
    </location>
</feature>
<name>A0AA39ST21_ACESA</name>
<evidence type="ECO:0000313" key="20">
    <source>
        <dbReference type="Proteomes" id="UP001168877"/>
    </source>
</evidence>
<evidence type="ECO:0000256" key="13">
    <source>
        <dbReference type="ARBA" id="ARBA00023310"/>
    </source>
</evidence>
<dbReference type="Proteomes" id="UP001168877">
    <property type="component" value="Unassembled WGS sequence"/>
</dbReference>
<evidence type="ECO:0000256" key="3">
    <source>
        <dbReference type="ARBA" id="ARBA00008936"/>
    </source>
</evidence>
<proteinExistence type="inferred from homology"/>
<gene>
    <name evidence="19" type="ORF">LWI29_001135</name>
</gene>
<evidence type="ECO:0000256" key="14">
    <source>
        <dbReference type="ARBA" id="ARBA00037290"/>
    </source>
</evidence>
<comment type="catalytic activity">
    <reaction evidence="17">
        <text>ATP + H2O + 4 H(+)(in) = ADP + phosphate + 5 H(+)(out)</text>
        <dbReference type="Rhea" id="RHEA:57720"/>
        <dbReference type="ChEBI" id="CHEBI:15377"/>
        <dbReference type="ChEBI" id="CHEBI:15378"/>
        <dbReference type="ChEBI" id="CHEBI:30616"/>
        <dbReference type="ChEBI" id="CHEBI:43474"/>
        <dbReference type="ChEBI" id="CHEBI:456216"/>
        <dbReference type="EC" id="7.1.2.2"/>
    </reaction>
</comment>
<dbReference type="PANTHER" id="PTHR15184">
    <property type="entry name" value="ATP SYNTHASE"/>
    <property type="match status" value="1"/>
</dbReference>
<dbReference type="InterPro" id="IPR050053">
    <property type="entry name" value="ATPase_alpha/beta_chains"/>
</dbReference>
<accession>A0AA39ST21</accession>
<evidence type="ECO:0000256" key="1">
    <source>
        <dbReference type="ARBA" id="ARBA00003086"/>
    </source>
</evidence>
<protein>
    <recommendedName>
        <fullName evidence="4">H(+)-transporting two-sector ATPase</fullName>
        <ecNumber evidence="4">7.1.2.2</ecNumber>
    </recommendedName>
    <alternativeName>
        <fullName evidence="16">ATP synthase F1 sector subunit beta</fullName>
    </alternativeName>
    <alternativeName>
        <fullName evidence="15">F-ATPase subunit beta</fullName>
    </alternativeName>
</protein>
<evidence type="ECO:0000256" key="15">
    <source>
        <dbReference type="ARBA" id="ARBA00042624"/>
    </source>
</evidence>
<evidence type="ECO:0000256" key="7">
    <source>
        <dbReference type="ARBA" id="ARBA00022781"/>
    </source>
</evidence>
<evidence type="ECO:0000256" key="6">
    <source>
        <dbReference type="ARBA" id="ARBA00022741"/>
    </source>
</evidence>
<evidence type="ECO:0000256" key="4">
    <source>
        <dbReference type="ARBA" id="ARBA00012473"/>
    </source>
</evidence>
<dbReference type="GO" id="GO:0005524">
    <property type="term" value="F:ATP binding"/>
    <property type="evidence" value="ECO:0007669"/>
    <property type="project" value="UniProtKB-KW"/>
</dbReference>
<keyword evidence="8" id="KW-0067">ATP-binding</keyword>
<keyword evidence="12" id="KW-0139">CF(1)</keyword>
<evidence type="ECO:0000256" key="10">
    <source>
        <dbReference type="ARBA" id="ARBA00023065"/>
    </source>
</evidence>
<keyword evidence="9" id="KW-1278">Translocase</keyword>
<keyword evidence="11" id="KW-0472">Membrane</keyword>
<evidence type="ECO:0000259" key="18">
    <source>
        <dbReference type="Pfam" id="PF00006"/>
    </source>
</evidence>
<dbReference type="EMBL" id="JAUESC010000004">
    <property type="protein sequence ID" value="KAK0594839.1"/>
    <property type="molecule type" value="Genomic_DNA"/>
</dbReference>
<evidence type="ECO:0000256" key="8">
    <source>
        <dbReference type="ARBA" id="ARBA00022840"/>
    </source>
</evidence>
<keyword evidence="5" id="KW-0813">Transport</keyword>
<dbReference type="SUPFAM" id="SSF52540">
    <property type="entry name" value="P-loop containing nucleoside triphosphate hydrolases"/>
    <property type="match status" value="1"/>
</dbReference>
<dbReference type="EC" id="7.1.2.2" evidence="4"/>
<dbReference type="GO" id="GO:0042776">
    <property type="term" value="P:proton motive force-driven mitochondrial ATP synthesis"/>
    <property type="evidence" value="ECO:0007669"/>
    <property type="project" value="TreeGrafter"/>
</dbReference>
<dbReference type="GO" id="GO:0009535">
    <property type="term" value="C:chloroplast thylakoid membrane"/>
    <property type="evidence" value="ECO:0007669"/>
    <property type="project" value="TreeGrafter"/>
</dbReference>
<reference evidence="19" key="2">
    <citation type="submission" date="2023-06" db="EMBL/GenBank/DDBJ databases">
        <authorList>
            <person name="Swenson N.G."/>
            <person name="Wegrzyn J.L."/>
            <person name="Mcevoy S.L."/>
        </authorList>
    </citation>
    <scope>NUCLEOTIDE SEQUENCE</scope>
    <source>
        <strain evidence="19">NS2018</strain>
        <tissue evidence="19">Leaf</tissue>
    </source>
</reference>
<evidence type="ECO:0000256" key="9">
    <source>
        <dbReference type="ARBA" id="ARBA00022967"/>
    </source>
</evidence>
<evidence type="ECO:0000256" key="16">
    <source>
        <dbReference type="ARBA" id="ARBA00042742"/>
    </source>
</evidence>
<dbReference type="Pfam" id="PF00006">
    <property type="entry name" value="ATP-synt_ab"/>
    <property type="match status" value="1"/>
</dbReference>
<evidence type="ECO:0000256" key="2">
    <source>
        <dbReference type="ARBA" id="ARBA00004370"/>
    </source>
</evidence>
<comment type="function">
    <text evidence="14">Produces ATP from ADP in the presence of a proton gradient across the membrane. The catalytic sites are hosted primarily by the beta subunits.</text>
</comment>
<reference evidence="19" key="1">
    <citation type="journal article" date="2022" name="Plant J.">
        <title>Strategies of tolerance reflected in two North American maple genomes.</title>
        <authorList>
            <person name="McEvoy S.L."/>
            <person name="Sezen U.U."/>
            <person name="Trouern-Trend A."/>
            <person name="McMahon S.M."/>
            <person name="Schaberg P.G."/>
            <person name="Yang J."/>
            <person name="Wegrzyn J.L."/>
            <person name="Swenson N.G."/>
        </authorList>
    </citation>
    <scope>NUCLEOTIDE SEQUENCE</scope>
    <source>
        <strain evidence="19">NS2018</strain>
    </source>
</reference>
<evidence type="ECO:0000313" key="19">
    <source>
        <dbReference type="EMBL" id="KAK0594839.1"/>
    </source>
</evidence>
<dbReference type="PANTHER" id="PTHR15184:SF71">
    <property type="entry name" value="ATP SYNTHASE SUBUNIT BETA, MITOCHONDRIAL"/>
    <property type="match status" value="1"/>
</dbReference>
<evidence type="ECO:0000256" key="12">
    <source>
        <dbReference type="ARBA" id="ARBA00023196"/>
    </source>
</evidence>
<dbReference type="Gene3D" id="3.40.50.300">
    <property type="entry name" value="P-loop containing nucleotide triphosphate hydrolases"/>
    <property type="match status" value="1"/>
</dbReference>
<dbReference type="GO" id="GO:0045259">
    <property type="term" value="C:proton-transporting ATP synthase complex"/>
    <property type="evidence" value="ECO:0007669"/>
    <property type="project" value="UniProtKB-KW"/>
</dbReference>
<comment type="subcellular location">
    <subcellularLocation>
        <location evidence="2">Membrane</location>
    </subcellularLocation>
</comment>
<organism evidence="19 20">
    <name type="scientific">Acer saccharum</name>
    <name type="common">Sugar maple</name>
    <dbReference type="NCBI Taxonomy" id="4024"/>
    <lineage>
        <taxon>Eukaryota</taxon>
        <taxon>Viridiplantae</taxon>
        <taxon>Streptophyta</taxon>
        <taxon>Embryophyta</taxon>
        <taxon>Tracheophyta</taxon>
        <taxon>Spermatophyta</taxon>
        <taxon>Magnoliopsida</taxon>
        <taxon>eudicotyledons</taxon>
        <taxon>Gunneridae</taxon>
        <taxon>Pentapetalae</taxon>
        <taxon>rosids</taxon>
        <taxon>malvids</taxon>
        <taxon>Sapindales</taxon>
        <taxon>Sapindaceae</taxon>
        <taxon>Hippocastanoideae</taxon>
        <taxon>Acereae</taxon>
        <taxon>Acer</taxon>
    </lineage>
</organism>
<evidence type="ECO:0000256" key="11">
    <source>
        <dbReference type="ARBA" id="ARBA00023136"/>
    </source>
</evidence>
<keyword evidence="13" id="KW-0066">ATP synthesis</keyword>
<evidence type="ECO:0000256" key="17">
    <source>
        <dbReference type="ARBA" id="ARBA00048383"/>
    </source>
</evidence>
<dbReference type="InterPro" id="IPR027417">
    <property type="entry name" value="P-loop_NTPase"/>
</dbReference>
<evidence type="ECO:0000256" key="5">
    <source>
        <dbReference type="ARBA" id="ARBA00022448"/>
    </source>
</evidence>
<keyword evidence="7" id="KW-0375">Hydrogen ion transport</keyword>
<sequence>MESINNIAKAHGGVSVFGGVDERTHQGNDLYMEMKESGVINEQNLVESKVARVYGHMNEPPGAHMRVGLTALTLVEYFQDVNEQDVLLFIDNIFHFIEVGSEPRRRKELFDFGQIDSELHRALRTRKPNESMWDIEYRLAIGARQLYLRRIDSMRRHMR</sequence>